<dbReference type="OrthoDB" id="10520624at2759"/>
<feature type="non-terminal residue" evidence="1">
    <location>
        <position position="1"/>
    </location>
</feature>
<sequence length="50" mass="5536">PSRHLALEPTNRFIYSTGPDICPANRRKSGFVDAVRGKLGQKLPFPAQID</sequence>
<keyword evidence="2" id="KW-1185">Reference proteome</keyword>
<gene>
    <name evidence="1" type="ORF">NPIL_496981</name>
</gene>
<protein>
    <submittedName>
        <fullName evidence="1">Uncharacterized protein</fullName>
    </submittedName>
</protein>
<evidence type="ECO:0000313" key="1">
    <source>
        <dbReference type="EMBL" id="GFU26721.1"/>
    </source>
</evidence>
<dbReference type="Proteomes" id="UP000887013">
    <property type="component" value="Unassembled WGS sequence"/>
</dbReference>
<organism evidence="1 2">
    <name type="scientific">Nephila pilipes</name>
    <name type="common">Giant wood spider</name>
    <name type="synonym">Nephila maculata</name>
    <dbReference type="NCBI Taxonomy" id="299642"/>
    <lineage>
        <taxon>Eukaryota</taxon>
        <taxon>Metazoa</taxon>
        <taxon>Ecdysozoa</taxon>
        <taxon>Arthropoda</taxon>
        <taxon>Chelicerata</taxon>
        <taxon>Arachnida</taxon>
        <taxon>Araneae</taxon>
        <taxon>Araneomorphae</taxon>
        <taxon>Entelegynae</taxon>
        <taxon>Araneoidea</taxon>
        <taxon>Nephilidae</taxon>
        <taxon>Nephila</taxon>
    </lineage>
</organism>
<dbReference type="AlphaFoldDB" id="A0A8X6QMG0"/>
<accession>A0A8X6QMG0</accession>
<dbReference type="EMBL" id="BMAW01128652">
    <property type="protein sequence ID" value="GFU26721.1"/>
    <property type="molecule type" value="Genomic_DNA"/>
</dbReference>
<evidence type="ECO:0000313" key="2">
    <source>
        <dbReference type="Proteomes" id="UP000887013"/>
    </source>
</evidence>
<reference evidence="1" key="1">
    <citation type="submission" date="2020-08" db="EMBL/GenBank/DDBJ databases">
        <title>Multicomponent nature underlies the extraordinary mechanical properties of spider dragline silk.</title>
        <authorList>
            <person name="Kono N."/>
            <person name="Nakamura H."/>
            <person name="Mori M."/>
            <person name="Yoshida Y."/>
            <person name="Ohtoshi R."/>
            <person name="Malay A.D."/>
            <person name="Moran D.A.P."/>
            <person name="Tomita M."/>
            <person name="Numata K."/>
            <person name="Arakawa K."/>
        </authorList>
    </citation>
    <scope>NUCLEOTIDE SEQUENCE</scope>
</reference>
<comment type="caution">
    <text evidence="1">The sequence shown here is derived from an EMBL/GenBank/DDBJ whole genome shotgun (WGS) entry which is preliminary data.</text>
</comment>
<proteinExistence type="predicted"/>
<name>A0A8X6QMG0_NEPPI</name>